<protein>
    <submittedName>
        <fullName evidence="3">RBD domain-containing protein</fullName>
    </submittedName>
</protein>
<proteinExistence type="predicted"/>
<reference evidence="1 2" key="2">
    <citation type="submission" date="2018-11" db="EMBL/GenBank/DDBJ databases">
        <authorList>
            <consortium name="Pathogen Informatics"/>
        </authorList>
    </citation>
    <scope>NUCLEOTIDE SEQUENCE [LARGE SCALE GENOMIC DNA]</scope>
    <source>
        <strain evidence="1">Dakar</strain>
        <strain evidence="2">Dakar, Senegal</strain>
    </source>
</reference>
<dbReference type="AlphaFoldDB" id="A0A183KTA0"/>
<dbReference type="EMBL" id="UZAK01040834">
    <property type="protein sequence ID" value="VDP65361.1"/>
    <property type="molecule type" value="Genomic_DNA"/>
</dbReference>
<evidence type="ECO:0000313" key="1">
    <source>
        <dbReference type="EMBL" id="VDP65361.1"/>
    </source>
</evidence>
<evidence type="ECO:0000313" key="2">
    <source>
        <dbReference type="Proteomes" id="UP000279833"/>
    </source>
</evidence>
<dbReference type="WBParaSite" id="SCUD_0001829301-mRNA-1">
    <property type="protein sequence ID" value="SCUD_0001829301-mRNA-1"/>
    <property type="gene ID" value="SCUD_0001829301"/>
</dbReference>
<reference evidence="3" key="1">
    <citation type="submission" date="2016-06" db="UniProtKB">
        <authorList>
            <consortium name="WormBaseParasite"/>
        </authorList>
    </citation>
    <scope>IDENTIFICATION</scope>
</reference>
<accession>A0A183KTA0</accession>
<evidence type="ECO:0000313" key="3">
    <source>
        <dbReference type="WBParaSite" id="SCUD_0001829301-mRNA-1"/>
    </source>
</evidence>
<keyword evidence="2" id="KW-1185">Reference proteome</keyword>
<name>A0A183KTA0_9TREM</name>
<sequence length="59" mass="6554">MQLTPMPLYTGDVKILRKTTADTDACALLENLDVPINWSKKLVKYVSMHFGDTKVIGTA</sequence>
<gene>
    <name evidence="1" type="ORF">SCUD_LOCUS18289</name>
</gene>
<dbReference type="Proteomes" id="UP000279833">
    <property type="component" value="Unassembled WGS sequence"/>
</dbReference>
<organism evidence="3">
    <name type="scientific">Schistosoma curassoni</name>
    <dbReference type="NCBI Taxonomy" id="6186"/>
    <lineage>
        <taxon>Eukaryota</taxon>
        <taxon>Metazoa</taxon>
        <taxon>Spiralia</taxon>
        <taxon>Lophotrochozoa</taxon>
        <taxon>Platyhelminthes</taxon>
        <taxon>Trematoda</taxon>
        <taxon>Digenea</taxon>
        <taxon>Strigeidida</taxon>
        <taxon>Schistosomatoidea</taxon>
        <taxon>Schistosomatidae</taxon>
        <taxon>Schistosoma</taxon>
    </lineage>
</organism>